<organism evidence="1 2">
    <name type="scientific">Moorena producens (strain JHB)</name>
    <dbReference type="NCBI Taxonomy" id="1454205"/>
    <lineage>
        <taxon>Bacteria</taxon>
        <taxon>Bacillati</taxon>
        <taxon>Cyanobacteriota</taxon>
        <taxon>Cyanophyceae</taxon>
        <taxon>Coleofasciculales</taxon>
        <taxon>Coleofasciculaceae</taxon>
        <taxon>Moorena</taxon>
    </lineage>
</organism>
<dbReference type="Proteomes" id="UP000176944">
    <property type="component" value="Chromosome"/>
</dbReference>
<name>A0A1D9FUF4_MOOP1</name>
<dbReference type="AlphaFoldDB" id="A0A1D9FUF4"/>
<accession>A0A1D9FUF4</accession>
<sequence length="86" mass="9858">MAGKILIFCNKICEVCYRKIWFLQHYYLEDPAKWRNPDLMEVELSGTLSVGLGNRESGIGSRESGVGNREMGIIFVLYKWGMILIV</sequence>
<evidence type="ECO:0000313" key="1">
    <source>
        <dbReference type="EMBL" id="AOY79006.1"/>
    </source>
</evidence>
<evidence type="ECO:0000313" key="2">
    <source>
        <dbReference type="Proteomes" id="UP000176944"/>
    </source>
</evidence>
<gene>
    <name evidence="1" type="ORF">BJP36_02885</name>
</gene>
<protein>
    <submittedName>
        <fullName evidence="1">Uncharacterized protein</fullName>
    </submittedName>
</protein>
<reference evidence="2" key="1">
    <citation type="submission" date="2016-10" db="EMBL/GenBank/DDBJ databases">
        <title>Comparative genomics uncovers the prolific and rare metabolic potential of the cyanobacterial genus Moorea.</title>
        <authorList>
            <person name="Leao T."/>
            <person name="Castelao G."/>
            <person name="Korobeynikov A."/>
            <person name="Monroe E.A."/>
            <person name="Podell S."/>
            <person name="Glukhov E."/>
            <person name="Allen E."/>
            <person name="Gerwick W.H."/>
            <person name="Gerwick L."/>
        </authorList>
    </citation>
    <scope>NUCLEOTIDE SEQUENCE [LARGE SCALE GENOMIC DNA]</scope>
    <source>
        <strain evidence="2">JHB</strain>
    </source>
</reference>
<dbReference type="EMBL" id="CP017708">
    <property type="protein sequence ID" value="AOY79006.1"/>
    <property type="molecule type" value="Genomic_DNA"/>
</dbReference>
<proteinExistence type="predicted"/>